<dbReference type="Pfam" id="PF02492">
    <property type="entry name" value="cobW"/>
    <property type="match status" value="1"/>
</dbReference>
<sequence length="48" mass="5395">MNLKIPVSLLTSFLGSRKTTLFNRILSKEHSLRIAVIENEFGEACCLT</sequence>
<accession>A0A6N7EWT7</accession>
<dbReference type="InParanoid" id="A0A6N7EWT7"/>
<dbReference type="AlphaFoldDB" id="A0A6N7EWT7"/>
<proteinExistence type="predicted"/>
<organism evidence="2 3">
    <name type="scientific">Ostreibacterium oceani</name>
    <dbReference type="NCBI Taxonomy" id="2654998"/>
    <lineage>
        <taxon>Bacteria</taxon>
        <taxon>Pseudomonadati</taxon>
        <taxon>Pseudomonadota</taxon>
        <taxon>Gammaproteobacteria</taxon>
        <taxon>Cardiobacteriales</taxon>
        <taxon>Ostreibacteriaceae</taxon>
        <taxon>Ostreibacterium</taxon>
    </lineage>
</organism>
<dbReference type="InterPro" id="IPR051316">
    <property type="entry name" value="Zinc-reg_GTPase_activator"/>
</dbReference>
<dbReference type="Proteomes" id="UP000471298">
    <property type="component" value="Unassembled WGS sequence"/>
</dbReference>
<evidence type="ECO:0000259" key="1">
    <source>
        <dbReference type="Pfam" id="PF02492"/>
    </source>
</evidence>
<comment type="caution">
    <text evidence="2">The sequence shown here is derived from an EMBL/GenBank/DDBJ whole genome shotgun (WGS) entry which is preliminary data.</text>
</comment>
<dbReference type="InterPro" id="IPR027417">
    <property type="entry name" value="P-loop_NTPase"/>
</dbReference>
<keyword evidence="3" id="KW-1185">Reference proteome</keyword>
<dbReference type="Gene3D" id="3.40.50.300">
    <property type="entry name" value="P-loop containing nucleotide triphosphate hydrolases"/>
    <property type="match status" value="1"/>
</dbReference>
<protein>
    <recommendedName>
        <fullName evidence="1">CobW/HypB/UreG nucleotide-binding domain-containing protein</fullName>
    </recommendedName>
</protein>
<dbReference type="InterPro" id="IPR003495">
    <property type="entry name" value="CobW/HypB/UreG_nucleotide-bd"/>
</dbReference>
<dbReference type="PANTHER" id="PTHR13748">
    <property type="entry name" value="COBW-RELATED"/>
    <property type="match status" value="1"/>
</dbReference>
<gene>
    <name evidence="2" type="ORF">GCU85_06520</name>
</gene>
<dbReference type="GO" id="GO:0005737">
    <property type="term" value="C:cytoplasm"/>
    <property type="evidence" value="ECO:0007669"/>
    <property type="project" value="TreeGrafter"/>
</dbReference>
<evidence type="ECO:0000313" key="2">
    <source>
        <dbReference type="EMBL" id="MPV86383.1"/>
    </source>
</evidence>
<feature type="domain" description="CobW/HypB/UreG nucleotide-binding" evidence="1">
    <location>
        <begin position="6"/>
        <end position="43"/>
    </location>
</feature>
<dbReference type="SUPFAM" id="SSF52540">
    <property type="entry name" value="P-loop containing nucleoside triphosphate hydrolases"/>
    <property type="match status" value="1"/>
</dbReference>
<dbReference type="PANTHER" id="PTHR13748:SF62">
    <property type="entry name" value="COBW DOMAIN-CONTAINING PROTEIN"/>
    <property type="match status" value="1"/>
</dbReference>
<reference evidence="2 3" key="1">
    <citation type="submission" date="2019-10" db="EMBL/GenBank/DDBJ databases">
        <title>Cardiobacteriales fam. a chemoheterotrophic member of the order Cardiobacteriales, and proposal of Cardiobacteriales fam. nov.</title>
        <authorList>
            <person name="Wang C."/>
        </authorList>
    </citation>
    <scope>NUCLEOTIDE SEQUENCE [LARGE SCALE GENOMIC DNA]</scope>
    <source>
        <strain evidence="2 3">ML27</strain>
    </source>
</reference>
<dbReference type="EMBL" id="WHNW01000007">
    <property type="protein sequence ID" value="MPV86383.1"/>
    <property type="molecule type" value="Genomic_DNA"/>
</dbReference>
<evidence type="ECO:0000313" key="3">
    <source>
        <dbReference type="Proteomes" id="UP000471298"/>
    </source>
</evidence>
<name>A0A6N7EWT7_9GAMM</name>